<evidence type="ECO:0000256" key="7">
    <source>
        <dbReference type="ARBA" id="ARBA00023136"/>
    </source>
</evidence>
<keyword evidence="9 10" id="KW-0807">Transducer</keyword>
<comment type="subcellular location">
    <subcellularLocation>
        <location evidence="1 10">Cell membrane</location>
        <topology evidence="1 10">Multi-pass membrane protein</topology>
    </subcellularLocation>
</comment>
<dbReference type="CTD" id="5568767"/>
<name>A0A7M6UGS9_NASVI</name>
<accession>A0A7M6UGS9</accession>
<feature type="transmembrane region" description="Helical" evidence="10">
    <location>
        <begin position="308"/>
        <end position="328"/>
    </location>
</feature>
<dbReference type="GeneID" id="100463039"/>
<dbReference type="RefSeq" id="NP_001177472.1">
    <property type="nucleotide sequence ID" value="NM_001190543.1"/>
</dbReference>
<evidence type="ECO:0000256" key="2">
    <source>
        <dbReference type="ARBA" id="ARBA00022475"/>
    </source>
</evidence>
<dbReference type="InterPro" id="IPR004117">
    <property type="entry name" value="7tm6_olfct_rcpt"/>
</dbReference>
<dbReference type="SMR" id="A0A7M6UGS9"/>
<evidence type="ECO:0000256" key="3">
    <source>
        <dbReference type="ARBA" id="ARBA00022606"/>
    </source>
</evidence>
<dbReference type="EnsemblMetazoa" id="NM_001190543">
    <property type="protein sequence ID" value="NP_001177472"/>
    <property type="gene ID" value="GeneID_100463039"/>
</dbReference>
<keyword evidence="12" id="KW-1185">Reference proteome</keyword>
<dbReference type="GO" id="GO:0005549">
    <property type="term" value="F:odorant binding"/>
    <property type="evidence" value="ECO:0007669"/>
    <property type="project" value="InterPro"/>
</dbReference>
<evidence type="ECO:0000256" key="10">
    <source>
        <dbReference type="RuleBase" id="RU351113"/>
    </source>
</evidence>
<feature type="transmembrane region" description="Helical" evidence="10">
    <location>
        <begin position="275"/>
        <end position="296"/>
    </location>
</feature>
<dbReference type="FunCoup" id="A0A7M6UGS9">
    <property type="interactions" value="108"/>
</dbReference>
<keyword evidence="3 10" id="KW-0716">Sensory transduction</keyword>
<protein>
    <recommendedName>
        <fullName evidence="10">Odorant receptor</fullName>
    </recommendedName>
</protein>
<evidence type="ECO:0000256" key="1">
    <source>
        <dbReference type="ARBA" id="ARBA00004651"/>
    </source>
</evidence>
<comment type="caution">
    <text evidence="10">Lacks conserved residue(s) required for the propagation of feature annotation.</text>
</comment>
<dbReference type="AlphaFoldDB" id="A0A7M6UGS9"/>
<dbReference type="InParanoid" id="A0A7M6UGS9"/>
<organism evidence="11 12">
    <name type="scientific">Nasonia vitripennis</name>
    <name type="common">Parasitic wasp</name>
    <dbReference type="NCBI Taxonomy" id="7425"/>
    <lineage>
        <taxon>Eukaryota</taxon>
        <taxon>Metazoa</taxon>
        <taxon>Ecdysozoa</taxon>
        <taxon>Arthropoda</taxon>
        <taxon>Hexapoda</taxon>
        <taxon>Insecta</taxon>
        <taxon>Pterygota</taxon>
        <taxon>Neoptera</taxon>
        <taxon>Endopterygota</taxon>
        <taxon>Hymenoptera</taxon>
        <taxon>Apocrita</taxon>
        <taxon>Proctotrupomorpha</taxon>
        <taxon>Chalcidoidea</taxon>
        <taxon>Pteromalidae</taxon>
        <taxon>Pteromalinae</taxon>
        <taxon>Nasonia</taxon>
    </lineage>
</organism>
<dbReference type="PANTHER" id="PTHR21137">
    <property type="entry name" value="ODORANT RECEPTOR"/>
    <property type="match status" value="1"/>
</dbReference>
<keyword evidence="4 10" id="KW-0812">Transmembrane</keyword>
<evidence type="ECO:0000256" key="9">
    <source>
        <dbReference type="ARBA" id="ARBA00023224"/>
    </source>
</evidence>
<feature type="transmembrane region" description="Helical" evidence="10">
    <location>
        <begin position="34"/>
        <end position="52"/>
    </location>
</feature>
<dbReference type="Pfam" id="PF02949">
    <property type="entry name" value="7tm_6"/>
    <property type="match status" value="1"/>
</dbReference>
<keyword evidence="7 10" id="KW-0472">Membrane</keyword>
<dbReference type="GO" id="GO:0007165">
    <property type="term" value="P:signal transduction"/>
    <property type="evidence" value="ECO:0007669"/>
    <property type="project" value="UniProtKB-KW"/>
</dbReference>
<dbReference type="KEGG" id="nvi:100463039"/>
<comment type="similarity">
    <text evidence="10">Belongs to the insect chemoreceptor superfamily. Heteromeric odorant receptor channel (TC 1.A.69) family.</text>
</comment>
<dbReference type="PANTHER" id="PTHR21137:SF35">
    <property type="entry name" value="ODORANT RECEPTOR 19A-RELATED"/>
    <property type="match status" value="1"/>
</dbReference>
<proteinExistence type="inferred from homology"/>
<feature type="transmembrane region" description="Helical" evidence="10">
    <location>
        <begin position="129"/>
        <end position="154"/>
    </location>
</feature>
<dbReference type="Proteomes" id="UP000002358">
    <property type="component" value="Chromosome 5"/>
</dbReference>
<keyword evidence="2" id="KW-1003">Cell membrane</keyword>
<feature type="transmembrane region" description="Helical" evidence="10">
    <location>
        <begin position="192"/>
        <end position="223"/>
    </location>
</feature>
<reference evidence="11" key="1">
    <citation type="submission" date="2021-01" db="UniProtKB">
        <authorList>
            <consortium name="EnsemblMetazoa"/>
        </authorList>
    </citation>
    <scope>IDENTIFICATION</scope>
</reference>
<evidence type="ECO:0000256" key="4">
    <source>
        <dbReference type="ARBA" id="ARBA00022692"/>
    </source>
</evidence>
<keyword evidence="5 10" id="KW-0552">Olfaction</keyword>
<evidence type="ECO:0000256" key="6">
    <source>
        <dbReference type="ARBA" id="ARBA00022989"/>
    </source>
</evidence>
<dbReference type="GO" id="GO:0004984">
    <property type="term" value="F:olfactory receptor activity"/>
    <property type="evidence" value="ECO:0007669"/>
    <property type="project" value="InterPro"/>
</dbReference>
<dbReference type="GO" id="GO:0005886">
    <property type="term" value="C:plasma membrane"/>
    <property type="evidence" value="ECO:0007669"/>
    <property type="project" value="UniProtKB-SubCell"/>
</dbReference>
<dbReference type="OrthoDB" id="6617147at2759"/>
<evidence type="ECO:0000256" key="8">
    <source>
        <dbReference type="ARBA" id="ARBA00023170"/>
    </source>
</evidence>
<evidence type="ECO:0000313" key="12">
    <source>
        <dbReference type="Proteomes" id="UP000002358"/>
    </source>
</evidence>
<keyword evidence="6 10" id="KW-1133">Transmembrane helix</keyword>
<keyword evidence="8 10" id="KW-0675">Receptor</keyword>
<evidence type="ECO:0000313" key="11">
    <source>
        <dbReference type="EnsemblMetazoa" id="NP_001177472"/>
    </source>
</evidence>
<evidence type="ECO:0000256" key="5">
    <source>
        <dbReference type="ARBA" id="ARBA00022725"/>
    </source>
</evidence>
<sequence>MDDKEGFEVAVKASRTILRVLGIWPNHHERTESWLSRSYFIMPTFILVYFTSFPQTMEIIKVWGDLNSVLELLTTFDIPNLISLIKILSVWYNKKVLGLLIMAMENDWKSLKTVFELRVMWKNVKLGRLITLAIYLLTYSTVATYVVMAVYITANAYKQEFILTPDNSTKLRPQYMRAHFAYDVQKSPVYEIVWIFQCIAMHLAGLSFMAIDSLFSILVLHLCGQLINLQERLKNVTENLTKRHNLSYQLSRIVMRHEQLDRFAKAIENAFNTMFLAQILLSGVVLCLQGYQIVIILTSRDTVQVTELLFMIYFILCIAFSLFIYCYIAEILRTESTEIGNAAYECNWYDLPACETRLFILTMIRSKTPFEITAGKFTAFSLQLYCSILKTSGGYLSMLLAVKERLAL</sequence>